<evidence type="ECO:0000313" key="6">
    <source>
        <dbReference type="Proteomes" id="UP000265354"/>
    </source>
</evidence>
<dbReference type="InterPro" id="IPR036182">
    <property type="entry name" value="PCuAC_sf"/>
</dbReference>
<keyword evidence="5" id="KW-1185">Reference proteome</keyword>
<evidence type="ECO:0000256" key="1">
    <source>
        <dbReference type="SAM" id="MobiDB-lite"/>
    </source>
</evidence>
<dbReference type="EMBL" id="BGZL01000029">
    <property type="protein sequence ID" value="GBQ04128.1"/>
    <property type="molecule type" value="Genomic_DNA"/>
</dbReference>
<dbReference type="AlphaFoldDB" id="A0A2S1Z0D8"/>
<sequence>MSSSLRRGALAATALLIPIASLSACAAGNNAQTLGVRPDNAETSVGDIKIQNATVITQPQPGVQGEAAVSATLFNDGTEAQTLDSVTLPGTQNPVRLSPATGSGPITVAPGGSVVLGGKGNASGIIENSDEAGRLGDVQRIVFRFSETGDVPIDAFVVPAADFYRDYGPSNLPEPTTASPTGSAPAEGGAHGDEAEGGEDGGHGAAEDGGEHGGEPTPSDSASASQDPGH</sequence>
<evidence type="ECO:0000313" key="3">
    <source>
        <dbReference type="EMBL" id="AWK09844.1"/>
    </source>
</evidence>
<evidence type="ECO:0000313" key="4">
    <source>
        <dbReference type="EMBL" id="GBQ04128.1"/>
    </source>
</evidence>
<evidence type="ECO:0000256" key="2">
    <source>
        <dbReference type="SAM" id="SignalP"/>
    </source>
</evidence>
<dbReference type="RefSeq" id="WP_109294809.1">
    <property type="nucleotide sequence ID" value="NZ_BGZL01000029.1"/>
</dbReference>
<feature type="compositionally biased region" description="Polar residues" evidence="1">
    <location>
        <begin position="173"/>
        <end position="182"/>
    </location>
</feature>
<gene>
    <name evidence="3" type="ORF">DDQ41_14035</name>
    <name evidence="4" type="ORF">SSP531S_56190</name>
</gene>
<feature type="compositionally biased region" description="Polar residues" evidence="1">
    <location>
        <begin position="218"/>
        <end position="230"/>
    </location>
</feature>
<proteinExistence type="predicted"/>
<organism evidence="4 6">
    <name type="scientific">Streptomyces spongiicola</name>
    <dbReference type="NCBI Taxonomy" id="1690221"/>
    <lineage>
        <taxon>Bacteria</taxon>
        <taxon>Bacillati</taxon>
        <taxon>Actinomycetota</taxon>
        <taxon>Actinomycetes</taxon>
        <taxon>Kitasatosporales</taxon>
        <taxon>Streptomycetaceae</taxon>
        <taxon>Streptomyces</taxon>
    </lineage>
</organism>
<dbReference type="SUPFAM" id="SSF110087">
    <property type="entry name" value="DR1885-like metal-binding protein"/>
    <property type="match status" value="1"/>
</dbReference>
<protein>
    <submittedName>
        <fullName evidence="4">DUF461 domain-containing protein</fullName>
    </submittedName>
</protein>
<name>A0A2S1Z0D8_9ACTN</name>
<reference evidence="4 6" key="2">
    <citation type="submission" date="2018-07" db="EMBL/GenBank/DDBJ databases">
        <title>Whole Genome Shotgun Sequence of Streptomyces spongiicola strain 531S.</title>
        <authorList>
            <person name="Dohra H."/>
            <person name="Kodani S."/>
        </authorList>
    </citation>
    <scope>NUCLEOTIDE SEQUENCE [LARGE SCALE GENOMIC DNA]</scope>
    <source>
        <strain evidence="4 6">531S</strain>
    </source>
</reference>
<dbReference type="PROSITE" id="PS51257">
    <property type="entry name" value="PROKAR_LIPOPROTEIN"/>
    <property type="match status" value="1"/>
</dbReference>
<feature type="compositionally biased region" description="Basic and acidic residues" evidence="1">
    <location>
        <begin position="190"/>
        <end position="214"/>
    </location>
</feature>
<reference evidence="3 5" key="1">
    <citation type="submission" date="2018-05" db="EMBL/GenBank/DDBJ databases">
        <title>Complete genome sequence of the Type Strain of Streptomyces spongiicola HNM0071, the producer of staurosporine.</title>
        <authorList>
            <person name="Zhou S."/>
            <person name="Huang X."/>
        </authorList>
    </citation>
    <scope>NUCLEOTIDE SEQUENCE [LARGE SCALE GENOMIC DNA]</scope>
    <source>
        <strain evidence="3 5">HNM0071</strain>
    </source>
</reference>
<keyword evidence="2" id="KW-0732">Signal</keyword>
<dbReference type="OrthoDB" id="3824824at2"/>
<feature type="region of interest" description="Disordered" evidence="1">
    <location>
        <begin position="168"/>
        <end position="230"/>
    </location>
</feature>
<feature type="chain" id="PRO_5043971801" evidence="2">
    <location>
        <begin position="27"/>
        <end position="230"/>
    </location>
</feature>
<dbReference type="Proteomes" id="UP000245051">
    <property type="component" value="Chromosome"/>
</dbReference>
<evidence type="ECO:0000313" key="5">
    <source>
        <dbReference type="Proteomes" id="UP000245051"/>
    </source>
</evidence>
<feature type="signal peptide" evidence="2">
    <location>
        <begin position="1"/>
        <end position="26"/>
    </location>
</feature>
<dbReference type="Proteomes" id="UP000265354">
    <property type="component" value="Unassembled WGS sequence"/>
</dbReference>
<dbReference type="KEGG" id="sspo:DDQ41_14035"/>
<dbReference type="EMBL" id="CP029254">
    <property type="protein sequence ID" value="AWK09844.1"/>
    <property type="molecule type" value="Genomic_DNA"/>
</dbReference>
<accession>A0A2S1Z0D8</accession>